<reference evidence="5" key="1">
    <citation type="journal article" date="2019" name="Int. J. Syst. Evol. Microbiol.">
        <title>The Global Catalogue of Microorganisms (GCM) 10K type strain sequencing project: providing services to taxonomists for standard genome sequencing and annotation.</title>
        <authorList>
            <consortium name="The Broad Institute Genomics Platform"/>
            <consortium name="The Broad Institute Genome Sequencing Center for Infectious Disease"/>
            <person name="Wu L."/>
            <person name="Ma J."/>
        </authorList>
    </citation>
    <scope>NUCLEOTIDE SEQUENCE [LARGE SCALE GENOMIC DNA]</scope>
    <source>
        <strain evidence="5">KCTC 42730</strain>
    </source>
</reference>
<proteinExistence type="predicted"/>
<evidence type="ECO:0000313" key="4">
    <source>
        <dbReference type="EMBL" id="MFC3032422.1"/>
    </source>
</evidence>
<evidence type="ECO:0000313" key="5">
    <source>
        <dbReference type="Proteomes" id="UP001595453"/>
    </source>
</evidence>
<comment type="caution">
    <text evidence="4">The sequence shown here is derived from an EMBL/GenBank/DDBJ whole genome shotgun (WGS) entry which is preliminary data.</text>
</comment>
<dbReference type="Gene3D" id="2.40.160.20">
    <property type="match status" value="1"/>
</dbReference>
<dbReference type="Proteomes" id="UP001595453">
    <property type="component" value="Unassembled WGS sequence"/>
</dbReference>
<feature type="chain" id="PRO_5046240982" evidence="2">
    <location>
        <begin position="23"/>
        <end position="196"/>
    </location>
</feature>
<dbReference type="EMBL" id="JBHRSD010000011">
    <property type="protein sequence ID" value="MFC3032422.1"/>
    <property type="molecule type" value="Genomic_DNA"/>
</dbReference>
<accession>A0ABV7CIM2</accession>
<dbReference type="SUPFAM" id="SSF56925">
    <property type="entry name" value="OMPA-like"/>
    <property type="match status" value="1"/>
</dbReference>
<evidence type="ECO:0000256" key="1">
    <source>
        <dbReference type="ARBA" id="ARBA00022729"/>
    </source>
</evidence>
<evidence type="ECO:0000256" key="2">
    <source>
        <dbReference type="SAM" id="SignalP"/>
    </source>
</evidence>
<dbReference type="InterPro" id="IPR011250">
    <property type="entry name" value="OMP/PagP_B-barrel"/>
</dbReference>
<keyword evidence="1 2" id="KW-0732">Signal</keyword>
<sequence>MKHALLISLFASTLGFATQATANEPHQIGAQLNGGSAKYKSSSQDGDGVAELYFFYNYQFDPIWSLEAGITTGAEVDDWDCKDVNDDKFVCQRDNDALFKLNANKLDYNHFSVAAKAQFELTENSDLYGKVGVLRYDYEMKNGSKRVVDEDGFGYLAEAGWQYQWQNGIGLNIALRYTDMGDLDTTTLGAGISYRF</sequence>
<name>A0ABV7CIM2_9GAMM</name>
<dbReference type="RefSeq" id="WP_377122892.1">
    <property type="nucleotide sequence ID" value="NZ_JBHRSD010000011.1"/>
</dbReference>
<feature type="signal peptide" evidence="2">
    <location>
        <begin position="1"/>
        <end position="22"/>
    </location>
</feature>
<organism evidence="4 5">
    <name type="scientific">Pseudoalteromonas fenneropenaei</name>
    <dbReference type="NCBI Taxonomy" id="1737459"/>
    <lineage>
        <taxon>Bacteria</taxon>
        <taxon>Pseudomonadati</taxon>
        <taxon>Pseudomonadota</taxon>
        <taxon>Gammaproteobacteria</taxon>
        <taxon>Alteromonadales</taxon>
        <taxon>Pseudoalteromonadaceae</taxon>
        <taxon>Pseudoalteromonas</taxon>
    </lineage>
</organism>
<dbReference type="InterPro" id="IPR027385">
    <property type="entry name" value="Beta-barrel_OMP"/>
</dbReference>
<keyword evidence="5" id="KW-1185">Reference proteome</keyword>
<protein>
    <submittedName>
        <fullName evidence="4">Porin family protein</fullName>
    </submittedName>
</protein>
<dbReference type="Pfam" id="PF13505">
    <property type="entry name" value="OMP_b-brl"/>
    <property type="match status" value="1"/>
</dbReference>
<evidence type="ECO:0000259" key="3">
    <source>
        <dbReference type="Pfam" id="PF13505"/>
    </source>
</evidence>
<gene>
    <name evidence="4" type="ORF">ACFOEE_07825</name>
</gene>
<feature type="domain" description="Outer membrane protein beta-barrel" evidence="3">
    <location>
        <begin position="9"/>
        <end position="196"/>
    </location>
</feature>